<dbReference type="EMBL" id="CAADRA010007039">
    <property type="protein sequence ID" value="VFT98662.1"/>
    <property type="molecule type" value="Genomic_DNA"/>
</dbReference>
<evidence type="ECO:0000313" key="4">
    <source>
        <dbReference type="EMBL" id="KAF0686208.1"/>
    </source>
</evidence>
<evidence type="ECO:0000256" key="2">
    <source>
        <dbReference type="SAM" id="Phobius"/>
    </source>
</evidence>
<dbReference type="AlphaFoldDB" id="A0A485LJ10"/>
<dbReference type="SMART" id="SM00233">
    <property type="entry name" value="PH"/>
    <property type="match status" value="1"/>
</dbReference>
<evidence type="ECO:0000313" key="6">
    <source>
        <dbReference type="Proteomes" id="UP000332933"/>
    </source>
</evidence>
<feature type="region of interest" description="Disordered" evidence="1">
    <location>
        <begin position="1"/>
        <end position="35"/>
    </location>
</feature>
<feature type="compositionally biased region" description="Low complexity" evidence="1">
    <location>
        <begin position="16"/>
        <end position="35"/>
    </location>
</feature>
<reference evidence="5 6" key="1">
    <citation type="submission" date="2019-03" db="EMBL/GenBank/DDBJ databases">
        <authorList>
            <person name="Gaulin E."/>
            <person name="Dumas B."/>
        </authorList>
    </citation>
    <scope>NUCLEOTIDE SEQUENCE [LARGE SCALE GENOMIC DNA]</scope>
    <source>
        <strain evidence="5">CBS 568.67</strain>
    </source>
</reference>
<dbReference type="InterPro" id="IPR009769">
    <property type="entry name" value="EDR2_C"/>
</dbReference>
<dbReference type="PROSITE" id="PS50003">
    <property type="entry name" value="PH_DOMAIN"/>
    <property type="match status" value="1"/>
</dbReference>
<protein>
    <submittedName>
        <fullName evidence="5">Aste57867_21994 protein</fullName>
    </submittedName>
</protein>
<feature type="transmembrane region" description="Helical" evidence="2">
    <location>
        <begin position="187"/>
        <end position="206"/>
    </location>
</feature>
<reference evidence="4" key="2">
    <citation type="submission" date="2019-06" db="EMBL/GenBank/DDBJ databases">
        <title>Genomics analysis of Aphanomyces spp. identifies a new class of oomycete effector associated with host adaptation.</title>
        <authorList>
            <person name="Gaulin E."/>
        </authorList>
    </citation>
    <scope>NUCLEOTIDE SEQUENCE</scope>
    <source>
        <strain evidence="4">CBS 578.67</strain>
    </source>
</reference>
<dbReference type="PANTHER" id="PTHR31558:SF3">
    <property type="entry name" value="CW14 PROTEIN"/>
    <property type="match status" value="1"/>
</dbReference>
<evidence type="ECO:0000256" key="1">
    <source>
        <dbReference type="SAM" id="MobiDB-lite"/>
    </source>
</evidence>
<dbReference type="Pfam" id="PF07059">
    <property type="entry name" value="EDR2_C"/>
    <property type="match status" value="1"/>
</dbReference>
<feature type="transmembrane region" description="Helical" evidence="2">
    <location>
        <begin position="213"/>
        <end position="230"/>
    </location>
</feature>
<dbReference type="SUPFAM" id="SSF50729">
    <property type="entry name" value="PH domain-like"/>
    <property type="match status" value="1"/>
</dbReference>
<keyword evidence="2" id="KW-1133">Transmembrane helix</keyword>
<dbReference type="Gene3D" id="2.30.29.30">
    <property type="entry name" value="Pleckstrin-homology domain (PH domain)/Phosphotyrosine-binding domain (PTB)"/>
    <property type="match status" value="1"/>
</dbReference>
<dbReference type="InterPro" id="IPR011993">
    <property type="entry name" value="PH-like_dom_sf"/>
</dbReference>
<gene>
    <name evidence="5" type="primary">Aste57867_21994</name>
    <name evidence="4" type="ORF">As57867_021925</name>
    <name evidence="5" type="ORF">ASTE57867_21994</name>
</gene>
<organism evidence="5 6">
    <name type="scientific">Aphanomyces stellatus</name>
    <dbReference type="NCBI Taxonomy" id="120398"/>
    <lineage>
        <taxon>Eukaryota</taxon>
        <taxon>Sar</taxon>
        <taxon>Stramenopiles</taxon>
        <taxon>Oomycota</taxon>
        <taxon>Saprolegniomycetes</taxon>
        <taxon>Saprolegniales</taxon>
        <taxon>Verrucalvaceae</taxon>
        <taxon>Aphanomyces</taxon>
    </lineage>
</organism>
<accession>A0A485LJ10</accession>
<dbReference type="CDD" id="cd00821">
    <property type="entry name" value="PH"/>
    <property type="match status" value="1"/>
</dbReference>
<keyword evidence="2" id="KW-0472">Membrane</keyword>
<dbReference type="EMBL" id="VJMH01007013">
    <property type="protein sequence ID" value="KAF0686208.1"/>
    <property type="molecule type" value="Genomic_DNA"/>
</dbReference>
<proteinExistence type="predicted"/>
<dbReference type="InterPro" id="IPR001849">
    <property type="entry name" value="PH_domain"/>
</dbReference>
<feature type="domain" description="PH" evidence="3">
    <location>
        <begin position="37"/>
        <end position="148"/>
    </location>
</feature>
<dbReference type="PANTHER" id="PTHR31558">
    <property type="entry name" value="CW14 PROTEIN"/>
    <property type="match status" value="1"/>
</dbReference>
<keyword evidence="2" id="KW-0812">Transmembrane</keyword>
<evidence type="ECO:0000259" key="3">
    <source>
        <dbReference type="PROSITE" id="PS50003"/>
    </source>
</evidence>
<name>A0A485LJ10_9STRA</name>
<dbReference type="OrthoDB" id="9970435at2759"/>
<evidence type="ECO:0000313" key="5">
    <source>
        <dbReference type="EMBL" id="VFT98662.1"/>
    </source>
</evidence>
<dbReference type="Pfam" id="PF00169">
    <property type="entry name" value="PH"/>
    <property type="match status" value="1"/>
</dbReference>
<keyword evidence="6" id="KW-1185">Reference proteome</keyword>
<dbReference type="Proteomes" id="UP000332933">
    <property type="component" value="Unassembled WGS sequence"/>
</dbReference>
<sequence>MADDCKSMSGAEKPAADAVVVPSPSSASGASTSGATDLPQSGYLCKYNKGKWNSKRKWRQRWFVLENGALAYFKSAPSKKKQKKVAAPRDTFKLGASAVLAFPVDLPRNTPTPFCFSLSIGPHKHLLLCAATQAEFQQWTAVISTTIHPDAPPMVIPDSMRRFPADMPPSDRGSVEADTCKATAHPYAIFHSPSFAVGVCFMLNPFMVLSMDLMLTSVVLIAVYCAWYIWANQESSGSRYARLPPVKATLRAAAVVDEPVAEPLPDGMDIANHPPARVTPPPASNPAHGGMKGYVHGKRAFVGCSLTAMAPAEVTKATKDSFTTLSATRFNVRKGPNYKKNKQKAPSGPALLELVAADVFRSDFKVDNVGSKIQLPAGADGRTDLLILNTQVPCYAPPNPLWGDQKTDGVGFNFVTYFAIPKEIRDQLDAPDDPTHPQIKLMKWFLEEESAVRDRLKAIVIVANPAEQKLGRMEKHLLETYNGQPILTRPEHRFYRGDGYFEVDIDAHIFNYLARKGLTGITEHFGNMVVDFGFVFEGHDDDELPEQIFGCGQLCKVDVNTAPHISFR</sequence>